<feature type="binding site" description="axial binding residue" evidence="11">
    <location>
        <position position="452"/>
    </location>
    <ligand>
        <name>heme</name>
        <dbReference type="ChEBI" id="CHEBI:30413"/>
    </ligand>
    <ligandPart>
        <name>Fe</name>
        <dbReference type="ChEBI" id="CHEBI:18248"/>
    </ligandPart>
</feature>
<keyword evidence="8 11" id="KW-0408">Iron</keyword>
<dbReference type="Pfam" id="PF00067">
    <property type="entry name" value="p450"/>
    <property type="match status" value="1"/>
</dbReference>
<dbReference type="InterPro" id="IPR036396">
    <property type="entry name" value="Cyt_P450_sf"/>
</dbReference>
<evidence type="ECO:0000313" key="13">
    <source>
        <dbReference type="EMBL" id="OAY58766.1"/>
    </source>
</evidence>
<evidence type="ECO:0000256" key="1">
    <source>
        <dbReference type="ARBA" id="ARBA00004167"/>
    </source>
</evidence>
<comment type="similarity">
    <text evidence="2 12">Belongs to the cytochrome P450 family.</text>
</comment>
<dbReference type="GO" id="GO:0005506">
    <property type="term" value="F:iron ion binding"/>
    <property type="evidence" value="ECO:0007669"/>
    <property type="project" value="InterPro"/>
</dbReference>
<dbReference type="PROSITE" id="PS00086">
    <property type="entry name" value="CYTOCHROME_P450"/>
    <property type="match status" value="1"/>
</dbReference>
<dbReference type="EMBL" id="CM004388">
    <property type="protein sequence ID" value="OAY58766.1"/>
    <property type="molecule type" value="Genomic_DNA"/>
</dbReference>
<reference evidence="14" key="1">
    <citation type="journal article" date="2016" name="Nat. Biotechnol.">
        <title>Sequencing wild and cultivated cassava and related species reveals extensive interspecific hybridization and genetic diversity.</title>
        <authorList>
            <person name="Bredeson J.V."/>
            <person name="Lyons J.B."/>
            <person name="Prochnik S.E."/>
            <person name="Wu G.A."/>
            <person name="Ha C.M."/>
            <person name="Edsinger-Gonzales E."/>
            <person name="Grimwood J."/>
            <person name="Schmutz J."/>
            <person name="Rabbi I.Y."/>
            <person name="Egesi C."/>
            <person name="Nauluvula P."/>
            <person name="Lebot V."/>
            <person name="Ndunguru J."/>
            <person name="Mkamilo G."/>
            <person name="Bart R.S."/>
            <person name="Setter T.L."/>
            <person name="Gleadow R.M."/>
            <person name="Kulakow P."/>
            <person name="Ferguson M.E."/>
            <person name="Rounsley S."/>
            <person name="Rokhsar D.S."/>
        </authorList>
    </citation>
    <scope>NUCLEOTIDE SEQUENCE [LARGE SCALE GENOMIC DNA]</scope>
    <source>
        <strain evidence="14">cv. AM560-2</strain>
    </source>
</reference>
<dbReference type="FunFam" id="1.10.630.10:FF:000023">
    <property type="entry name" value="Cytochrome P450 family protein"/>
    <property type="match status" value="1"/>
</dbReference>
<dbReference type="PRINTS" id="PR00385">
    <property type="entry name" value="P450"/>
</dbReference>
<dbReference type="Proteomes" id="UP000091857">
    <property type="component" value="Chromosome 2"/>
</dbReference>
<evidence type="ECO:0000313" key="14">
    <source>
        <dbReference type="Proteomes" id="UP000091857"/>
    </source>
</evidence>
<keyword evidence="6" id="KW-1133">Transmembrane helix</keyword>
<keyword evidence="5 11" id="KW-0479">Metal-binding</keyword>
<protein>
    <recommendedName>
        <fullName evidence="15">Cytochrome P450</fullName>
    </recommendedName>
</protein>
<name>A0A2C9WH71_MANES</name>
<dbReference type="InterPro" id="IPR001128">
    <property type="entry name" value="Cyt_P450"/>
</dbReference>
<evidence type="ECO:0000256" key="5">
    <source>
        <dbReference type="ARBA" id="ARBA00022723"/>
    </source>
</evidence>
<proteinExistence type="inferred from homology"/>
<comment type="cofactor">
    <cofactor evidence="11">
        <name>heme</name>
        <dbReference type="ChEBI" id="CHEBI:30413"/>
    </cofactor>
</comment>
<dbReference type="CDD" id="cd20653">
    <property type="entry name" value="CYP81"/>
    <property type="match status" value="1"/>
</dbReference>
<evidence type="ECO:0000256" key="12">
    <source>
        <dbReference type="RuleBase" id="RU000461"/>
    </source>
</evidence>
<dbReference type="GO" id="GO:0020037">
    <property type="term" value="F:heme binding"/>
    <property type="evidence" value="ECO:0007669"/>
    <property type="project" value="InterPro"/>
</dbReference>
<comment type="caution">
    <text evidence="13">The sequence shown here is derived from an EMBL/GenBank/DDBJ whole genome shotgun (WGS) entry which is preliminary data.</text>
</comment>
<dbReference type="InterPro" id="IPR050651">
    <property type="entry name" value="Plant_Cytochrome_P450_Monoox"/>
</dbReference>
<keyword evidence="3 11" id="KW-0349">Heme</keyword>
<dbReference type="PANTHER" id="PTHR47947">
    <property type="entry name" value="CYTOCHROME P450 82C3-RELATED"/>
    <property type="match status" value="1"/>
</dbReference>
<dbReference type="AlphaFoldDB" id="A0A2C9WH71"/>
<dbReference type="SUPFAM" id="SSF48264">
    <property type="entry name" value="Cytochrome P450"/>
    <property type="match status" value="1"/>
</dbReference>
<dbReference type="InterPro" id="IPR017972">
    <property type="entry name" value="Cyt_P450_CS"/>
</dbReference>
<keyword evidence="10" id="KW-0472">Membrane</keyword>
<evidence type="ECO:0008006" key="15">
    <source>
        <dbReference type="Google" id="ProtNLM"/>
    </source>
</evidence>
<keyword evidence="4" id="KW-0812">Transmembrane</keyword>
<evidence type="ECO:0000256" key="11">
    <source>
        <dbReference type="PIRSR" id="PIRSR602401-1"/>
    </source>
</evidence>
<evidence type="ECO:0000256" key="3">
    <source>
        <dbReference type="ARBA" id="ARBA00022617"/>
    </source>
</evidence>
<keyword evidence="14" id="KW-1185">Reference proteome</keyword>
<gene>
    <name evidence="13" type="ORF">MANES_02G205200v8</name>
</gene>
<evidence type="ECO:0000256" key="4">
    <source>
        <dbReference type="ARBA" id="ARBA00022692"/>
    </source>
</evidence>
<dbReference type="InterPro" id="IPR002401">
    <property type="entry name" value="Cyt_P450_E_grp-I"/>
</dbReference>
<accession>A0A2C9WH71</accession>
<dbReference type="GO" id="GO:0004497">
    <property type="term" value="F:monooxygenase activity"/>
    <property type="evidence" value="ECO:0007669"/>
    <property type="project" value="UniProtKB-KW"/>
</dbReference>
<keyword evidence="7 12" id="KW-0560">Oxidoreductase</keyword>
<dbReference type="Gene3D" id="1.10.630.10">
    <property type="entry name" value="Cytochrome P450"/>
    <property type="match status" value="1"/>
</dbReference>
<evidence type="ECO:0000256" key="10">
    <source>
        <dbReference type="ARBA" id="ARBA00023136"/>
    </source>
</evidence>
<evidence type="ECO:0000256" key="7">
    <source>
        <dbReference type="ARBA" id="ARBA00023002"/>
    </source>
</evidence>
<dbReference type="PRINTS" id="PR00463">
    <property type="entry name" value="EP450I"/>
</dbReference>
<dbReference type="PANTHER" id="PTHR47947:SF62">
    <property type="entry name" value="CYTOCHROME P450, FAMILY 81, SUBFAMILY D, POLYPEPTIDE 5"/>
    <property type="match status" value="1"/>
</dbReference>
<evidence type="ECO:0000256" key="2">
    <source>
        <dbReference type="ARBA" id="ARBA00010617"/>
    </source>
</evidence>
<dbReference type="Gramene" id="Manes.02G205200.1.v8.1">
    <property type="protein sequence ID" value="Manes.02G205200.1.v8.1.CDS"/>
    <property type="gene ID" value="Manes.02G205200.v8.1"/>
</dbReference>
<comment type="subcellular location">
    <subcellularLocation>
        <location evidence="1">Membrane</location>
        <topology evidence="1">Single-pass membrane protein</topology>
    </subcellularLocation>
</comment>
<dbReference type="GO" id="GO:0016705">
    <property type="term" value="F:oxidoreductase activity, acting on paired donors, with incorporation or reduction of molecular oxygen"/>
    <property type="evidence" value="ECO:0007669"/>
    <property type="project" value="InterPro"/>
</dbReference>
<dbReference type="GO" id="GO:0016020">
    <property type="term" value="C:membrane"/>
    <property type="evidence" value="ECO:0007669"/>
    <property type="project" value="UniProtKB-SubCell"/>
</dbReference>
<evidence type="ECO:0000256" key="8">
    <source>
        <dbReference type="ARBA" id="ARBA00023004"/>
    </source>
</evidence>
<evidence type="ECO:0000256" key="6">
    <source>
        <dbReference type="ARBA" id="ARBA00022989"/>
    </source>
</evidence>
<dbReference type="STRING" id="3983.A0A2C9WH71"/>
<organism evidence="13 14">
    <name type="scientific">Manihot esculenta</name>
    <name type="common">Cassava</name>
    <name type="synonym">Jatropha manihot</name>
    <dbReference type="NCBI Taxonomy" id="3983"/>
    <lineage>
        <taxon>Eukaryota</taxon>
        <taxon>Viridiplantae</taxon>
        <taxon>Streptophyta</taxon>
        <taxon>Embryophyta</taxon>
        <taxon>Tracheophyta</taxon>
        <taxon>Spermatophyta</taxon>
        <taxon>Magnoliopsida</taxon>
        <taxon>eudicotyledons</taxon>
        <taxon>Gunneridae</taxon>
        <taxon>Pentapetalae</taxon>
        <taxon>rosids</taxon>
        <taxon>fabids</taxon>
        <taxon>Malpighiales</taxon>
        <taxon>Euphorbiaceae</taxon>
        <taxon>Crotonoideae</taxon>
        <taxon>Manihoteae</taxon>
        <taxon>Manihot</taxon>
    </lineage>
</organism>
<keyword evidence="9 12" id="KW-0503">Monooxygenase</keyword>
<sequence length="519" mass="59089">MRIEATGMDDMFLCVVLALLFLLLALNFCLRKCMQYRNLPPSPPALPIIGHLHLVNLPLHRSLDALSLKYGPIISLRFGSRRVMVISSPSAVEECLTTNDIVFANRPPLTIQKYVGYNNTTLATASYGDHWRNLRRISSLEVFSSSRLNAFKDIRRDEIKIFLKKLYSVSSHDFAKVELKPMLTELTFNIIMRMVAGKRYYGEEVAGKDKAEAEQFREMIAEVFAYAGASYLGDFLPFLKWIDYQGFVKRMMRLAKRTDRFLQNLIDEHRRDDKTRPERRKDTMIGHLISMQESQPEYYTDEVIKGLVLDIVFGGTESSAVTLEWAMSNLLNHPQVLEKGKDELDSHIGEESLMDESDISKLPYLQNIITETMRLHPAGPLLIPHLSSQECSVGGYHVEADTMLLVNVWAIHRDPEFWEDASEFKPERFESNAGQGSEAYKYLPFGLGRRSCPGMGLANRVVGFALGSMIQCFEWKRVSDQEIEMSEGRGLTMPKAEPLEALCKARNNMKNVLSSSFQS</sequence>
<evidence type="ECO:0000256" key="9">
    <source>
        <dbReference type="ARBA" id="ARBA00023033"/>
    </source>
</evidence>